<evidence type="ECO:0000313" key="2">
    <source>
        <dbReference type="EMBL" id="HIP84601.1"/>
    </source>
</evidence>
<protein>
    <recommendedName>
        <fullName evidence="1">Glutamate synthase alpha subunit C-terminal domain-containing protein</fullName>
    </recommendedName>
</protein>
<name>A0A833E6H9_9EURY</name>
<evidence type="ECO:0000313" key="4">
    <source>
        <dbReference type="Proteomes" id="UP000618343"/>
    </source>
</evidence>
<feature type="domain" description="Glutamate synthase alpha subunit C-terminal" evidence="1">
    <location>
        <begin position="25"/>
        <end position="209"/>
    </location>
</feature>
<organism evidence="3 4">
    <name type="scientific">Methanothermococcus okinawensis</name>
    <dbReference type="NCBI Taxonomy" id="155863"/>
    <lineage>
        <taxon>Archaea</taxon>
        <taxon>Methanobacteriati</taxon>
        <taxon>Methanobacteriota</taxon>
        <taxon>Methanomada group</taxon>
        <taxon>Methanococci</taxon>
        <taxon>Methanococcales</taxon>
        <taxon>Methanococcaceae</taxon>
        <taxon>Methanothermococcus</taxon>
    </lineage>
</organism>
<dbReference type="InterPro" id="IPR002489">
    <property type="entry name" value="Glu_synth_asu_C"/>
</dbReference>
<dbReference type="EMBL" id="DQUI01000066">
    <property type="protein sequence ID" value="HIP84601.1"/>
    <property type="molecule type" value="Genomic_DNA"/>
</dbReference>
<dbReference type="InterPro" id="IPR036485">
    <property type="entry name" value="Glu_synth_asu_C_sf"/>
</dbReference>
<reference evidence="3" key="1">
    <citation type="journal article" date="2020" name="ISME J.">
        <title>Gammaproteobacteria mediating utilization of methyl-, sulfur- and petroleum organic compounds in deep ocean hydrothermal plumes.</title>
        <authorList>
            <person name="Zhou Z."/>
            <person name="Liu Y."/>
            <person name="Pan J."/>
            <person name="Cron B.R."/>
            <person name="Toner B.M."/>
            <person name="Anantharaman K."/>
            <person name="Breier J.A."/>
            <person name="Dick G.J."/>
            <person name="Li M."/>
        </authorList>
    </citation>
    <scope>NUCLEOTIDE SEQUENCE</scope>
    <source>
        <strain evidence="2">SZUA-1453</strain>
        <strain evidence="3">SZUA-1471</strain>
    </source>
</reference>
<dbReference type="PANTHER" id="PTHR39673">
    <property type="entry name" value="TUNGSTEN FORMYLMETHANOFURAN DEHYDROGENASE, SUBUNIT C (FWDC)"/>
    <property type="match status" value="1"/>
</dbReference>
<dbReference type="Proteomes" id="UP000618343">
    <property type="component" value="Unassembled WGS sequence"/>
</dbReference>
<dbReference type="SUPFAM" id="SSF69336">
    <property type="entry name" value="Alpha subunit of glutamate synthase, C-terminal domain"/>
    <property type="match status" value="1"/>
</dbReference>
<dbReference type="AlphaFoldDB" id="A0A833E6H9"/>
<dbReference type="GO" id="GO:0016491">
    <property type="term" value="F:oxidoreductase activity"/>
    <property type="evidence" value="ECO:0007669"/>
    <property type="project" value="InterPro"/>
</dbReference>
<dbReference type="CDD" id="cd00981">
    <property type="entry name" value="arch_gltB"/>
    <property type="match status" value="1"/>
</dbReference>
<dbReference type="InterPro" id="IPR035710">
    <property type="entry name" value="Archaeal_gltB"/>
</dbReference>
<proteinExistence type="predicted"/>
<accession>A0A833E6H9</accession>
<dbReference type="Gene3D" id="2.160.20.60">
    <property type="entry name" value="Glutamate synthase, alpha subunit, C-terminal domain"/>
    <property type="match status" value="1"/>
</dbReference>
<gene>
    <name evidence="2" type="ORF">EYH15_03850</name>
    <name evidence="3" type="ORF">EYH21_04125</name>
</gene>
<sequence>MEKEEVVVIDAKDMDYRELNEKIREILDKNPSIKKIILKNVLGQRYIGNGIRKRDLTIEIYGVPGGDLGMFMSGPTIIVYGNTEHAPGNTMDDGKIIIHGSGGDVTGHSMRGGKIFVRDDVGYRSGIHMKEYRDKFPVLVIGGRAKDFLGEYMAGGMILVLNIDREGKDLGKIKGRMIGTGIHGGCIYIRGKVDEFQLGVAADIKEFTEEDREKIKGYIQEFCKYFNLSDDIREKLINSEYTKIAPVSKRPFGKLYTPDLR</sequence>
<dbReference type="Pfam" id="PF01493">
    <property type="entry name" value="GXGXG"/>
    <property type="match status" value="1"/>
</dbReference>
<dbReference type="PIRSF" id="PIRSF006519">
    <property type="entry name" value="GOGAT_dom3"/>
    <property type="match status" value="1"/>
</dbReference>
<comment type="caution">
    <text evidence="3">The sequence shown here is derived from an EMBL/GenBank/DDBJ whole genome shotgun (WGS) entry which is preliminary data.</text>
</comment>
<dbReference type="InterPro" id="IPR012061">
    <property type="entry name" value="Glu_synth_lsu_3"/>
</dbReference>
<dbReference type="PANTHER" id="PTHR39673:SF8">
    <property type="entry name" value="GLUTAMATE SYNTHASE ALPHA SUBUNIT C-TERMINAL DOMAIN-CONTAINING PROTEIN"/>
    <property type="match status" value="1"/>
</dbReference>
<evidence type="ECO:0000259" key="1">
    <source>
        <dbReference type="Pfam" id="PF01493"/>
    </source>
</evidence>
<evidence type="ECO:0000313" key="3">
    <source>
        <dbReference type="EMBL" id="HIP91465.1"/>
    </source>
</evidence>
<dbReference type="Proteomes" id="UP000643554">
    <property type="component" value="Unassembled WGS sequence"/>
</dbReference>
<dbReference type="EMBL" id="DQUO01000047">
    <property type="protein sequence ID" value="HIP91465.1"/>
    <property type="molecule type" value="Genomic_DNA"/>
</dbReference>